<evidence type="ECO:0000256" key="2">
    <source>
        <dbReference type="ARBA" id="ARBA00023002"/>
    </source>
</evidence>
<dbReference type="AlphaFoldDB" id="A0AAW8B423"/>
<evidence type="ECO:0000313" key="4">
    <source>
        <dbReference type="EMBL" id="MDP1520627.1"/>
    </source>
</evidence>
<dbReference type="GO" id="GO:0034599">
    <property type="term" value="P:cellular response to oxidative stress"/>
    <property type="evidence" value="ECO:0007669"/>
    <property type="project" value="InterPro"/>
</dbReference>
<sequence>MSNKVPEMIFRNRVRGEGVGGRNPWRWVDIPSDEVFSGKNIVVFALSAAITPRASNAHLPDYDAKYEELKSLGVDEVYCMSVTAPFTMSQWAKNIGIENVKMLPDTQGDFTRGIGMLITKGGREMTWRYSAHIVDGEIKKLFAEPGMMNDCPDDPFECSDVDTMIAYLKES</sequence>
<dbReference type="SUPFAM" id="SSF52833">
    <property type="entry name" value="Thioredoxin-like"/>
    <property type="match status" value="1"/>
</dbReference>
<accession>A0AAW8B423</accession>
<dbReference type="PANTHER" id="PTHR10430:SF16">
    <property type="entry name" value="PEROXIREDOXIN-5, MITOCHONDRIAL"/>
    <property type="match status" value="1"/>
</dbReference>
<reference evidence="4" key="1">
    <citation type="journal article" date="2010" name="Int. J. Syst. Evol. Microbiol.">
        <title>Porticoccus litoralis gen. nov., sp. nov., a gammaproteobacterium isolated from the Yellow Sea.</title>
        <authorList>
            <person name="Oh H.M."/>
            <person name="Kim H."/>
            <person name="Kim K.M."/>
            <person name="Min G.S."/>
            <person name="Cho J.C."/>
        </authorList>
    </citation>
    <scope>NUCLEOTIDE SEQUENCE</scope>
    <source>
        <strain evidence="4">DSM 25064</strain>
    </source>
</reference>
<dbReference type="EMBL" id="JAUUUU010000003">
    <property type="protein sequence ID" value="MDP1520627.1"/>
    <property type="molecule type" value="Genomic_DNA"/>
</dbReference>
<dbReference type="GO" id="GO:0045454">
    <property type="term" value="P:cell redox homeostasis"/>
    <property type="evidence" value="ECO:0007669"/>
    <property type="project" value="TreeGrafter"/>
</dbReference>
<keyword evidence="5" id="KW-1185">Reference proteome</keyword>
<dbReference type="InterPro" id="IPR036249">
    <property type="entry name" value="Thioredoxin-like_sf"/>
</dbReference>
<evidence type="ECO:0000256" key="1">
    <source>
        <dbReference type="ARBA" id="ARBA00022559"/>
    </source>
</evidence>
<reference evidence="4" key="2">
    <citation type="submission" date="2023-08" db="EMBL/GenBank/DDBJ databases">
        <authorList>
            <person name="Luo J."/>
        </authorList>
    </citation>
    <scope>NUCLEOTIDE SEQUENCE</scope>
    <source>
        <strain evidence="4">DSM 25064</strain>
    </source>
</reference>
<keyword evidence="1" id="KW-0575">Peroxidase</keyword>
<proteinExistence type="predicted"/>
<dbReference type="RefSeq" id="WP_305170197.1">
    <property type="nucleotide sequence ID" value="NZ_JAUUUU010000003.1"/>
</dbReference>
<dbReference type="InterPro" id="IPR013766">
    <property type="entry name" value="Thioredoxin_domain"/>
</dbReference>
<organism evidence="4 5">
    <name type="scientific">Porticoccus litoralis</name>
    <dbReference type="NCBI Taxonomy" id="434086"/>
    <lineage>
        <taxon>Bacteria</taxon>
        <taxon>Pseudomonadati</taxon>
        <taxon>Pseudomonadota</taxon>
        <taxon>Gammaproteobacteria</taxon>
        <taxon>Cellvibrionales</taxon>
        <taxon>Porticoccaceae</taxon>
        <taxon>Porticoccus</taxon>
    </lineage>
</organism>
<dbReference type="InterPro" id="IPR037944">
    <property type="entry name" value="PRX5-like"/>
</dbReference>
<comment type="caution">
    <text evidence="4">The sequence shown here is derived from an EMBL/GenBank/DDBJ whole genome shotgun (WGS) entry which is preliminary data.</text>
</comment>
<dbReference type="GO" id="GO:0042744">
    <property type="term" value="P:hydrogen peroxide catabolic process"/>
    <property type="evidence" value="ECO:0007669"/>
    <property type="project" value="TreeGrafter"/>
</dbReference>
<dbReference type="PROSITE" id="PS51352">
    <property type="entry name" value="THIOREDOXIN_2"/>
    <property type="match status" value="1"/>
</dbReference>
<gene>
    <name evidence="4" type="ORF">Q8A57_06595</name>
</gene>
<name>A0AAW8B423_9GAMM</name>
<evidence type="ECO:0000313" key="5">
    <source>
        <dbReference type="Proteomes" id="UP001178354"/>
    </source>
</evidence>
<feature type="domain" description="Thioredoxin" evidence="3">
    <location>
        <begin position="1"/>
        <end position="171"/>
    </location>
</feature>
<dbReference type="PANTHER" id="PTHR10430">
    <property type="entry name" value="PEROXIREDOXIN"/>
    <property type="match status" value="1"/>
</dbReference>
<dbReference type="Pfam" id="PF08534">
    <property type="entry name" value="Redoxin"/>
    <property type="match status" value="1"/>
</dbReference>
<dbReference type="Gene3D" id="3.40.30.10">
    <property type="entry name" value="Glutaredoxin"/>
    <property type="match status" value="1"/>
</dbReference>
<keyword evidence="2" id="KW-0560">Oxidoreductase</keyword>
<evidence type="ECO:0000259" key="3">
    <source>
        <dbReference type="PROSITE" id="PS51352"/>
    </source>
</evidence>
<dbReference type="Proteomes" id="UP001178354">
    <property type="component" value="Unassembled WGS sequence"/>
</dbReference>
<protein>
    <submittedName>
        <fullName evidence="4">Redoxin family protein</fullName>
    </submittedName>
</protein>
<dbReference type="GO" id="GO:0008379">
    <property type="term" value="F:thioredoxin peroxidase activity"/>
    <property type="evidence" value="ECO:0007669"/>
    <property type="project" value="InterPro"/>
</dbReference>
<dbReference type="InterPro" id="IPR013740">
    <property type="entry name" value="Redoxin"/>
</dbReference>
<dbReference type="GO" id="GO:0005737">
    <property type="term" value="C:cytoplasm"/>
    <property type="evidence" value="ECO:0007669"/>
    <property type="project" value="TreeGrafter"/>
</dbReference>